<name>A0ABQ3D5N6_9RHOB</name>
<dbReference type="SMART" id="SM00388">
    <property type="entry name" value="HisKA"/>
    <property type="match status" value="1"/>
</dbReference>
<dbReference type="EC" id="2.7.13.3" evidence="3"/>
<evidence type="ECO:0000256" key="2">
    <source>
        <dbReference type="ARBA" id="ARBA00004370"/>
    </source>
</evidence>
<dbReference type="RefSeq" id="WP_229802293.1">
    <property type="nucleotide sequence ID" value="NZ_BMZF01000006.1"/>
</dbReference>
<keyword evidence="13" id="KW-1185">Reference proteome</keyword>
<sequence length="547" mass="59929">MAVDEHEPVSTDGWLGDPELRSQYTAQRFFDFRGFALTRRIFLSATVAISLLFLGALIMWQTQDDSIALKKENLLVQSELIAKLVSFDAAEDRASANMISRLQAASQNVPALDEIEISIYTFDGILVSQKAAQRLSNLGADGETAPVRLGFIESIVQFINRFGGRLGPRDNTDFSAIVAGAALEGETGLMSATSQDGLALMGAGYPITFENNAVGSVVLNVPPGLLELTGNSFRNGLFVFYILSLLLAVVFSYLVARTISNPLFDLARAAEIGKTAQLGDEETAQNLIPDLAGRQDAVGRLSAAMREMINALYDRIDTNERFAADVVHEIKNPLASMRSAVETLRIAKDGPKRTELLNVLEHDVQRLDRMVSDISNASRLDGELVNEETSEFDLTLMLQRITEFLGMEGQEKGVELIWSKPAKPIMFDGLEERLAQVFVNLITNAISFCGEGDAVRVWARIRQNRILVVVEDTGVGIPEESLQKIFRRFYSQRPEKSFGNHSGLGLAISQQIVEAHGGVIWAENIHDDGDEVGANPIGARFIVGLPL</sequence>
<comment type="catalytic activity">
    <reaction evidence="1">
        <text>ATP + protein L-histidine = ADP + protein N-phospho-L-histidine.</text>
        <dbReference type="EC" id="2.7.13.3"/>
    </reaction>
</comment>
<evidence type="ECO:0000313" key="12">
    <source>
        <dbReference type="EMBL" id="GHA56805.1"/>
    </source>
</evidence>
<accession>A0ABQ3D5N6</accession>
<reference evidence="13" key="1">
    <citation type="journal article" date="2019" name="Int. J. Syst. Evol. Microbiol.">
        <title>The Global Catalogue of Microorganisms (GCM) 10K type strain sequencing project: providing services to taxonomists for standard genome sequencing and annotation.</title>
        <authorList>
            <consortium name="The Broad Institute Genomics Platform"/>
            <consortium name="The Broad Institute Genome Sequencing Center for Infectious Disease"/>
            <person name="Wu L."/>
            <person name="Ma J."/>
        </authorList>
    </citation>
    <scope>NUCLEOTIDE SEQUENCE [LARGE SCALE GENOMIC DNA]</scope>
    <source>
        <strain evidence="13">KCTC 32465</strain>
    </source>
</reference>
<comment type="caution">
    <text evidence="12">The sequence shown here is derived from an EMBL/GenBank/DDBJ whole genome shotgun (WGS) entry which is preliminary data.</text>
</comment>
<gene>
    <name evidence="12" type="ORF">GCM10008927_23280</name>
</gene>
<keyword evidence="5" id="KW-0808">Transferase</keyword>
<feature type="transmembrane region" description="Helical" evidence="10">
    <location>
        <begin position="237"/>
        <end position="256"/>
    </location>
</feature>
<evidence type="ECO:0000256" key="4">
    <source>
        <dbReference type="ARBA" id="ARBA00022553"/>
    </source>
</evidence>
<dbReference type="Proteomes" id="UP000634455">
    <property type="component" value="Unassembled WGS sequence"/>
</dbReference>
<evidence type="ECO:0000256" key="9">
    <source>
        <dbReference type="ARBA" id="ARBA00023136"/>
    </source>
</evidence>
<keyword evidence="7 12" id="KW-0418">Kinase</keyword>
<dbReference type="PRINTS" id="PR00344">
    <property type="entry name" value="BCTRLSENSOR"/>
</dbReference>
<dbReference type="SMART" id="SM00387">
    <property type="entry name" value="HATPase_c"/>
    <property type="match status" value="1"/>
</dbReference>
<evidence type="ECO:0000256" key="3">
    <source>
        <dbReference type="ARBA" id="ARBA00012438"/>
    </source>
</evidence>
<evidence type="ECO:0000256" key="6">
    <source>
        <dbReference type="ARBA" id="ARBA00022692"/>
    </source>
</evidence>
<evidence type="ECO:0000256" key="8">
    <source>
        <dbReference type="ARBA" id="ARBA00022989"/>
    </source>
</evidence>
<evidence type="ECO:0000259" key="11">
    <source>
        <dbReference type="PROSITE" id="PS50109"/>
    </source>
</evidence>
<dbReference type="SUPFAM" id="SSF47384">
    <property type="entry name" value="Homodimeric domain of signal transducing histidine kinase"/>
    <property type="match status" value="1"/>
</dbReference>
<dbReference type="Pfam" id="PF00512">
    <property type="entry name" value="HisKA"/>
    <property type="match status" value="1"/>
</dbReference>
<feature type="transmembrane region" description="Helical" evidence="10">
    <location>
        <begin position="41"/>
        <end position="60"/>
    </location>
</feature>
<dbReference type="InterPro" id="IPR003661">
    <property type="entry name" value="HisK_dim/P_dom"/>
</dbReference>
<comment type="subcellular location">
    <subcellularLocation>
        <location evidence="2">Membrane</location>
    </subcellularLocation>
</comment>
<evidence type="ECO:0000313" key="13">
    <source>
        <dbReference type="Proteomes" id="UP000634455"/>
    </source>
</evidence>
<dbReference type="Pfam" id="PF02518">
    <property type="entry name" value="HATPase_c"/>
    <property type="match status" value="1"/>
</dbReference>
<dbReference type="Gene3D" id="3.30.565.10">
    <property type="entry name" value="Histidine kinase-like ATPase, C-terminal domain"/>
    <property type="match status" value="1"/>
</dbReference>
<keyword evidence="4" id="KW-0597">Phosphoprotein</keyword>
<organism evidence="12 13">
    <name type="scientific">Paramylibacter ulvae</name>
    <dbReference type="NCBI Taxonomy" id="1651968"/>
    <lineage>
        <taxon>Bacteria</taxon>
        <taxon>Pseudomonadati</taxon>
        <taxon>Pseudomonadota</taxon>
        <taxon>Alphaproteobacteria</taxon>
        <taxon>Rhodobacterales</taxon>
        <taxon>Paracoccaceae</taxon>
        <taxon>Paramylibacter</taxon>
    </lineage>
</organism>
<evidence type="ECO:0000256" key="10">
    <source>
        <dbReference type="SAM" id="Phobius"/>
    </source>
</evidence>
<dbReference type="Gene3D" id="6.10.340.10">
    <property type="match status" value="1"/>
</dbReference>
<evidence type="ECO:0000256" key="7">
    <source>
        <dbReference type="ARBA" id="ARBA00022777"/>
    </source>
</evidence>
<dbReference type="GO" id="GO:0016301">
    <property type="term" value="F:kinase activity"/>
    <property type="evidence" value="ECO:0007669"/>
    <property type="project" value="UniProtKB-KW"/>
</dbReference>
<feature type="domain" description="Histidine kinase" evidence="11">
    <location>
        <begin position="325"/>
        <end position="547"/>
    </location>
</feature>
<dbReference type="Gene3D" id="1.10.287.130">
    <property type="match status" value="1"/>
</dbReference>
<protein>
    <recommendedName>
        <fullName evidence="3">histidine kinase</fullName>
        <ecNumber evidence="3">2.7.13.3</ecNumber>
    </recommendedName>
</protein>
<dbReference type="InterPro" id="IPR050428">
    <property type="entry name" value="TCS_sensor_his_kinase"/>
</dbReference>
<dbReference type="InterPro" id="IPR004358">
    <property type="entry name" value="Sig_transdc_His_kin-like_C"/>
</dbReference>
<dbReference type="PANTHER" id="PTHR45436">
    <property type="entry name" value="SENSOR HISTIDINE KINASE YKOH"/>
    <property type="match status" value="1"/>
</dbReference>
<dbReference type="InterPro" id="IPR036890">
    <property type="entry name" value="HATPase_C_sf"/>
</dbReference>
<dbReference type="CDD" id="cd00082">
    <property type="entry name" value="HisKA"/>
    <property type="match status" value="1"/>
</dbReference>
<keyword evidence="8 10" id="KW-1133">Transmembrane helix</keyword>
<dbReference type="InterPro" id="IPR036097">
    <property type="entry name" value="HisK_dim/P_sf"/>
</dbReference>
<dbReference type="InterPro" id="IPR003594">
    <property type="entry name" value="HATPase_dom"/>
</dbReference>
<dbReference type="SUPFAM" id="SSF55874">
    <property type="entry name" value="ATPase domain of HSP90 chaperone/DNA topoisomerase II/histidine kinase"/>
    <property type="match status" value="1"/>
</dbReference>
<dbReference type="EMBL" id="BMZF01000006">
    <property type="protein sequence ID" value="GHA56805.1"/>
    <property type="molecule type" value="Genomic_DNA"/>
</dbReference>
<proteinExistence type="predicted"/>
<dbReference type="PANTHER" id="PTHR45436:SF5">
    <property type="entry name" value="SENSOR HISTIDINE KINASE TRCS"/>
    <property type="match status" value="1"/>
</dbReference>
<dbReference type="InterPro" id="IPR005467">
    <property type="entry name" value="His_kinase_dom"/>
</dbReference>
<evidence type="ECO:0000256" key="1">
    <source>
        <dbReference type="ARBA" id="ARBA00000085"/>
    </source>
</evidence>
<evidence type="ECO:0000256" key="5">
    <source>
        <dbReference type="ARBA" id="ARBA00022679"/>
    </source>
</evidence>
<keyword evidence="6 10" id="KW-0812">Transmembrane</keyword>
<dbReference type="PROSITE" id="PS50109">
    <property type="entry name" value="HIS_KIN"/>
    <property type="match status" value="1"/>
</dbReference>
<keyword evidence="9 10" id="KW-0472">Membrane</keyword>